<keyword evidence="2" id="KW-1185">Reference proteome</keyword>
<evidence type="ECO:0000313" key="1">
    <source>
        <dbReference type="EMBL" id="GAA4046525.1"/>
    </source>
</evidence>
<name>A0ABP7UL60_9BACT</name>
<reference evidence="2" key="1">
    <citation type="journal article" date="2019" name="Int. J. Syst. Evol. Microbiol.">
        <title>The Global Catalogue of Microorganisms (GCM) 10K type strain sequencing project: providing services to taxonomists for standard genome sequencing and annotation.</title>
        <authorList>
            <consortium name="The Broad Institute Genomics Platform"/>
            <consortium name="The Broad Institute Genome Sequencing Center for Infectious Disease"/>
            <person name="Wu L."/>
            <person name="Ma J."/>
        </authorList>
    </citation>
    <scope>NUCLEOTIDE SEQUENCE [LARGE SCALE GENOMIC DNA]</scope>
    <source>
        <strain evidence="2">JCM 17225</strain>
    </source>
</reference>
<dbReference type="EMBL" id="BAABDK010000029">
    <property type="protein sequence ID" value="GAA4046525.1"/>
    <property type="molecule type" value="Genomic_DNA"/>
</dbReference>
<gene>
    <name evidence="1" type="ORF">GCM10022409_35720</name>
</gene>
<dbReference type="Proteomes" id="UP001501469">
    <property type="component" value="Unassembled WGS sequence"/>
</dbReference>
<evidence type="ECO:0000313" key="2">
    <source>
        <dbReference type="Proteomes" id="UP001501469"/>
    </source>
</evidence>
<accession>A0ABP7UL60</accession>
<organism evidence="1 2">
    <name type="scientific">Hymenobacter glaciei</name>
    <dbReference type="NCBI Taxonomy" id="877209"/>
    <lineage>
        <taxon>Bacteria</taxon>
        <taxon>Pseudomonadati</taxon>
        <taxon>Bacteroidota</taxon>
        <taxon>Cytophagia</taxon>
        <taxon>Cytophagales</taxon>
        <taxon>Hymenobacteraceae</taxon>
        <taxon>Hymenobacter</taxon>
    </lineage>
</organism>
<proteinExistence type="predicted"/>
<comment type="caution">
    <text evidence="1">The sequence shown here is derived from an EMBL/GenBank/DDBJ whole genome shotgun (WGS) entry which is preliminary data.</text>
</comment>
<sequence length="63" mass="7052">MADDLLNQLKKQGTDLRNWTSRAMSGVKSKLWADGSEYEVDGGVRQCERKKPARKAKCTKPVA</sequence>
<dbReference type="RefSeq" id="WP_345057215.1">
    <property type="nucleotide sequence ID" value="NZ_BAABDK010000029.1"/>
</dbReference>
<protein>
    <submittedName>
        <fullName evidence="1">Uncharacterized protein</fullName>
    </submittedName>
</protein>